<keyword evidence="2" id="KW-1185">Reference proteome</keyword>
<proteinExistence type="predicted"/>
<evidence type="ECO:0000313" key="2">
    <source>
        <dbReference type="Proteomes" id="UP001062846"/>
    </source>
</evidence>
<gene>
    <name evidence="1" type="ORF">RHMOL_Rhmol13G0213200</name>
</gene>
<sequence length="71" mass="8035">MAMTPTAKEAMCLPLKATPPPSYSSRVGDKIELTDNERLLFGFLLQVTRHSDLYTEIRIAGGWVRDKLLDR</sequence>
<organism evidence="1 2">
    <name type="scientific">Rhododendron molle</name>
    <name type="common">Chinese azalea</name>
    <name type="synonym">Azalea mollis</name>
    <dbReference type="NCBI Taxonomy" id="49168"/>
    <lineage>
        <taxon>Eukaryota</taxon>
        <taxon>Viridiplantae</taxon>
        <taxon>Streptophyta</taxon>
        <taxon>Embryophyta</taxon>
        <taxon>Tracheophyta</taxon>
        <taxon>Spermatophyta</taxon>
        <taxon>Magnoliopsida</taxon>
        <taxon>eudicotyledons</taxon>
        <taxon>Gunneridae</taxon>
        <taxon>Pentapetalae</taxon>
        <taxon>asterids</taxon>
        <taxon>Ericales</taxon>
        <taxon>Ericaceae</taxon>
        <taxon>Ericoideae</taxon>
        <taxon>Rhodoreae</taxon>
        <taxon>Rhododendron</taxon>
    </lineage>
</organism>
<name>A0ACC0L9K9_RHOML</name>
<dbReference type="EMBL" id="CM046400">
    <property type="protein sequence ID" value="KAI8525225.1"/>
    <property type="molecule type" value="Genomic_DNA"/>
</dbReference>
<comment type="caution">
    <text evidence="1">The sequence shown here is derived from an EMBL/GenBank/DDBJ whole genome shotgun (WGS) entry which is preliminary data.</text>
</comment>
<protein>
    <submittedName>
        <fullName evidence="1">Uncharacterized protein</fullName>
    </submittedName>
</protein>
<evidence type="ECO:0000313" key="1">
    <source>
        <dbReference type="EMBL" id="KAI8525225.1"/>
    </source>
</evidence>
<reference evidence="1" key="1">
    <citation type="submission" date="2022-02" db="EMBL/GenBank/DDBJ databases">
        <title>Plant Genome Project.</title>
        <authorList>
            <person name="Zhang R.-G."/>
        </authorList>
    </citation>
    <scope>NUCLEOTIDE SEQUENCE</scope>
    <source>
        <strain evidence="1">AT1</strain>
    </source>
</reference>
<dbReference type="Proteomes" id="UP001062846">
    <property type="component" value="Chromosome 13"/>
</dbReference>
<accession>A0ACC0L9K9</accession>